<sequence length="100" mass="11490">MVGVEVRTLQQKVFNSLRDVPAPGAVGVRGLTEAVQVNRECRVPKCKKGGRGARDQERVRRVEYCRHHYLVSTHHCTRRRSTLLFICCHREGLVRCDYQG</sequence>
<dbReference type="Proteomes" id="UP000770661">
    <property type="component" value="Unassembled WGS sequence"/>
</dbReference>
<accession>A0A8J4YIE8</accession>
<keyword evidence="2" id="KW-1185">Reference proteome</keyword>
<organism evidence="1 2">
    <name type="scientific">Chionoecetes opilio</name>
    <name type="common">Atlantic snow crab</name>
    <name type="synonym">Cancer opilio</name>
    <dbReference type="NCBI Taxonomy" id="41210"/>
    <lineage>
        <taxon>Eukaryota</taxon>
        <taxon>Metazoa</taxon>
        <taxon>Ecdysozoa</taxon>
        <taxon>Arthropoda</taxon>
        <taxon>Crustacea</taxon>
        <taxon>Multicrustacea</taxon>
        <taxon>Malacostraca</taxon>
        <taxon>Eumalacostraca</taxon>
        <taxon>Eucarida</taxon>
        <taxon>Decapoda</taxon>
        <taxon>Pleocyemata</taxon>
        <taxon>Brachyura</taxon>
        <taxon>Eubrachyura</taxon>
        <taxon>Majoidea</taxon>
        <taxon>Majidae</taxon>
        <taxon>Chionoecetes</taxon>
    </lineage>
</organism>
<dbReference type="EMBL" id="JACEEZ010007521">
    <property type="protein sequence ID" value="KAG0723986.1"/>
    <property type="molecule type" value="Genomic_DNA"/>
</dbReference>
<evidence type="ECO:0000313" key="2">
    <source>
        <dbReference type="Proteomes" id="UP000770661"/>
    </source>
</evidence>
<evidence type="ECO:0000313" key="1">
    <source>
        <dbReference type="EMBL" id="KAG0723986.1"/>
    </source>
</evidence>
<dbReference type="AlphaFoldDB" id="A0A8J4YIE8"/>
<dbReference type="OrthoDB" id="6246201at2759"/>
<reference evidence="1" key="1">
    <citation type="submission" date="2020-07" db="EMBL/GenBank/DDBJ databases">
        <title>The High-quality genome of the commercially important snow crab, Chionoecetes opilio.</title>
        <authorList>
            <person name="Jeong J.-H."/>
            <person name="Ryu S."/>
        </authorList>
    </citation>
    <scope>NUCLEOTIDE SEQUENCE</scope>
    <source>
        <strain evidence="1">MADBK_172401_WGS</strain>
        <tissue evidence="1">Digestive gland</tissue>
    </source>
</reference>
<name>A0A8J4YIE8_CHIOP</name>
<comment type="caution">
    <text evidence="1">The sequence shown here is derived from an EMBL/GenBank/DDBJ whole genome shotgun (WGS) entry which is preliminary data.</text>
</comment>
<protein>
    <submittedName>
        <fullName evidence="1">Uncharacterized protein</fullName>
    </submittedName>
</protein>
<proteinExistence type="predicted"/>
<gene>
    <name evidence="1" type="ORF">GWK47_041568</name>
</gene>